<evidence type="ECO:0000313" key="1">
    <source>
        <dbReference type="EMBL" id="KAJ5189919.1"/>
    </source>
</evidence>
<name>A0A9W9J529_9EURO</name>
<sequence length="131" mass="14854">MEELQKLHIQGAIIRVLRPEDFDAILPSKKTALKDLALLNRNIAPDTPAQILIFSEGLTHFTMKGEWRAKSLLEAGFDPMEYIEGIERSSSAGLEYLDLDIWDATVDEPLDFSRLECLKHLTMPNENSHFG</sequence>
<dbReference type="OrthoDB" id="4354464at2759"/>
<comment type="caution">
    <text evidence="1">The sequence shown here is derived from an EMBL/GenBank/DDBJ whole genome shotgun (WGS) entry which is preliminary data.</text>
</comment>
<dbReference type="AlphaFoldDB" id="A0A9W9J529"/>
<proteinExistence type="predicted"/>
<reference evidence="1" key="2">
    <citation type="journal article" date="2023" name="IMA Fungus">
        <title>Comparative genomic study of the Penicillium genus elucidates a diverse pangenome and 15 lateral gene transfer events.</title>
        <authorList>
            <person name="Petersen C."/>
            <person name="Sorensen T."/>
            <person name="Nielsen M.R."/>
            <person name="Sondergaard T.E."/>
            <person name="Sorensen J.L."/>
            <person name="Fitzpatrick D.A."/>
            <person name="Frisvad J.C."/>
            <person name="Nielsen K.L."/>
        </authorList>
    </citation>
    <scope>NUCLEOTIDE SEQUENCE</scope>
    <source>
        <strain evidence="1">IBT 16849</strain>
    </source>
</reference>
<organism evidence="1 2">
    <name type="scientific">Penicillium cf. griseofulvum</name>
    <dbReference type="NCBI Taxonomy" id="2972120"/>
    <lineage>
        <taxon>Eukaryota</taxon>
        <taxon>Fungi</taxon>
        <taxon>Dikarya</taxon>
        <taxon>Ascomycota</taxon>
        <taxon>Pezizomycotina</taxon>
        <taxon>Eurotiomycetes</taxon>
        <taxon>Eurotiomycetidae</taxon>
        <taxon>Eurotiales</taxon>
        <taxon>Aspergillaceae</taxon>
        <taxon>Penicillium</taxon>
    </lineage>
</organism>
<dbReference type="EMBL" id="JAPQKP010000005">
    <property type="protein sequence ID" value="KAJ5189919.1"/>
    <property type="molecule type" value="Genomic_DNA"/>
</dbReference>
<reference evidence="1" key="1">
    <citation type="submission" date="2022-11" db="EMBL/GenBank/DDBJ databases">
        <authorList>
            <person name="Petersen C."/>
        </authorList>
    </citation>
    <scope>NUCLEOTIDE SEQUENCE</scope>
    <source>
        <strain evidence="1">IBT 16849</strain>
    </source>
</reference>
<evidence type="ECO:0000313" key="2">
    <source>
        <dbReference type="Proteomes" id="UP001150879"/>
    </source>
</evidence>
<dbReference type="Proteomes" id="UP001150879">
    <property type="component" value="Unassembled WGS sequence"/>
</dbReference>
<protein>
    <submittedName>
        <fullName evidence="1">Uncharacterized protein</fullName>
    </submittedName>
</protein>
<gene>
    <name evidence="1" type="ORF">N7472_008933</name>
</gene>
<accession>A0A9W9J529</accession>
<keyword evidence="2" id="KW-1185">Reference proteome</keyword>